<feature type="transmembrane region" description="Helical" evidence="2">
    <location>
        <begin position="251"/>
        <end position="272"/>
    </location>
</feature>
<accession>A0A6G0WRX6</accession>
<proteinExistence type="predicted"/>
<dbReference type="VEuPathDB" id="FungiDB:AeMF1_003576"/>
<evidence type="ECO:0000256" key="1">
    <source>
        <dbReference type="SAM" id="MobiDB-lite"/>
    </source>
</evidence>
<dbReference type="CDD" id="cd12087">
    <property type="entry name" value="TM_EGFR-like"/>
    <property type="match status" value="1"/>
</dbReference>
<evidence type="ECO:0000313" key="5">
    <source>
        <dbReference type="Proteomes" id="UP000481153"/>
    </source>
</evidence>
<keyword evidence="5" id="KW-1185">Reference proteome</keyword>
<feature type="region of interest" description="Disordered" evidence="1">
    <location>
        <begin position="97"/>
        <end position="245"/>
    </location>
</feature>
<keyword evidence="3" id="KW-0732">Signal</keyword>
<evidence type="ECO:0000256" key="2">
    <source>
        <dbReference type="SAM" id="Phobius"/>
    </source>
</evidence>
<sequence length="318" mass="31837">MVRLTSLVYAAFAALTTVNAQQCGEGQWPVSLLGSGTIYCLDAQPCSGAYRGDDKLDKFSCPSEGQPNIDGTVTLGYSTCCGIVPNSNTLGCVRKTSGAQCKGPEPAPYSPKPTPSSTATPEPTTTSSTPKPTSTLEPNATTTVAPNSTTTVAPNATTTLAPNATTLAPNATTLAPNATTLSPNATTTVAPNATTTVAPDGNTTAAPNGTIVTPGATTQSPNDAITTAAPNSNNSTSSDTKKDSGGGISTGAIIGIVVGVLALALIVGVVLFRRKQPPPSYMASPVEGAPMTGGTTAGALEAAEMDEALTPRQHVTLL</sequence>
<feature type="compositionally biased region" description="Low complexity" evidence="1">
    <location>
        <begin position="115"/>
        <end position="199"/>
    </location>
</feature>
<reference evidence="4 5" key="1">
    <citation type="submission" date="2019-07" db="EMBL/GenBank/DDBJ databases">
        <title>Genomics analysis of Aphanomyces spp. identifies a new class of oomycete effector associated with host adaptation.</title>
        <authorList>
            <person name="Gaulin E."/>
        </authorList>
    </citation>
    <scope>NUCLEOTIDE SEQUENCE [LARGE SCALE GENOMIC DNA]</scope>
    <source>
        <strain evidence="4 5">ATCC 201684</strain>
    </source>
</reference>
<feature type="signal peptide" evidence="3">
    <location>
        <begin position="1"/>
        <end position="20"/>
    </location>
</feature>
<gene>
    <name evidence="4" type="ORF">Ae201684_012234</name>
</gene>
<evidence type="ECO:0000313" key="4">
    <source>
        <dbReference type="EMBL" id="KAF0730231.1"/>
    </source>
</evidence>
<name>A0A6G0WRX6_9STRA</name>
<dbReference type="SUPFAM" id="SSF69349">
    <property type="entry name" value="Phage fibre proteins"/>
    <property type="match status" value="1"/>
</dbReference>
<organism evidence="4 5">
    <name type="scientific">Aphanomyces euteiches</name>
    <dbReference type="NCBI Taxonomy" id="100861"/>
    <lineage>
        <taxon>Eukaryota</taxon>
        <taxon>Sar</taxon>
        <taxon>Stramenopiles</taxon>
        <taxon>Oomycota</taxon>
        <taxon>Saprolegniomycetes</taxon>
        <taxon>Saprolegniales</taxon>
        <taxon>Verrucalvaceae</taxon>
        <taxon>Aphanomyces</taxon>
    </lineage>
</organism>
<keyword evidence="2" id="KW-0472">Membrane</keyword>
<dbReference type="EMBL" id="VJMJ01000155">
    <property type="protein sequence ID" value="KAF0730231.1"/>
    <property type="molecule type" value="Genomic_DNA"/>
</dbReference>
<dbReference type="Proteomes" id="UP000481153">
    <property type="component" value="Unassembled WGS sequence"/>
</dbReference>
<comment type="caution">
    <text evidence="4">The sequence shown here is derived from an EMBL/GenBank/DDBJ whole genome shotgun (WGS) entry which is preliminary data.</text>
</comment>
<keyword evidence="2" id="KW-1133">Transmembrane helix</keyword>
<dbReference type="AlphaFoldDB" id="A0A6G0WRX6"/>
<feature type="chain" id="PRO_5026346306" evidence="3">
    <location>
        <begin position="21"/>
        <end position="318"/>
    </location>
</feature>
<evidence type="ECO:0000256" key="3">
    <source>
        <dbReference type="SAM" id="SignalP"/>
    </source>
</evidence>
<feature type="compositionally biased region" description="Polar residues" evidence="1">
    <location>
        <begin position="201"/>
        <end position="230"/>
    </location>
</feature>
<protein>
    <submittedName>
        <fullName evidence="4">Uncharacterized protein</fullName>
    </submittedName>
</protein>
<keyword evidence="2" id="KW-0812">Transmembrane</keyword>
<feature type="compositionally biased region" description="Pro residues" evidence="1">
    <location>
        <begin position="105"/>
        <end position="114"/>
    </location>
</feature>